<dbReference type="EMBL" id="RBWW01000002">
    <property type="protein sequence ID" value="RKS78296.1"/>
    <property type="molecule type" value="Genomic_DNA"/>
</dbReference>
<reference evidence="1 2" key="1">
    <citation type="submission" date="2018-10" db="EMBL/GenBank/DDBJ databases">
        <title>Genomic Encyclopedia of Archaeal and Bacterial Type Strains, Phase II (KMG-II): from individual species to whole genera.</title>
        <authorList>
            <person name="Goeker M."/>
        </authorList>
    </citation>
    <scope>NUCLEOTIDE SEQUENCE [LARGE SCALE GENOMIC DNA]</scope>
    <source>
        <strain evidence="1 2">DSM 11927</strain>
    </source>
</reference>
<dbReference type="RefSeq" id="WP_004965490.1">
    <property type="nucleotide sequence ID" value="NZ_RBWW01000002.1"/>
</dbReference>
<gene>
    <name evidence="1" type="ORF">BDK61_3955</name>
</gene>
<protein>
    <submittedName>
        <fullName evidence="1">tRNA 2-thiouridine synthesizing protein B</fullName>
    </submittedName>
</protein>
<dbReference type="AlphaFoldDB" id="A0A495QW98"/>
<dbReference type="InterPro" id="IPR027396">
    <property type="entry name" value="DsrEFH-like"/>
</dbReference>
<accession>A0A495QW98</accession>
<organism evidence="1 2">
    <name type="scientific">Haloarcula quadrata</name>
    <dbReference type="NCBI Taxonomy" id="182779"/>
    <lineage>
        <taxon>Archaea</taxon>
        <taxon>Methanobacteriati</taxon>
        <taxon>Methanobacteriota</taxon>
        <taxon>Stenosarchaea group</taxon>
        <taxon>Halobacteria</taxon>
        <taxon>Halobacteriales</taxon>
        <taxon>Haloarculaceae</taxon>
        <taxon>Haloarcula</taxon>
    </lineage>
</organism>
<dbReference type="Proteomes" id="UP000268233">
    <property type="component" value="Unassembled WGS sequence"/>
</dbReference>
<sequence length="81" mass="8790">MLYLIDKPMAEIGLRTAAGDPEAHVVLIQDGVYLTPDIDAPVSAVARDVAVRGVSLPPDIDRISYDAVVERLVEQEVKSFV</sequence>
<keyword evidence="2" id="KW-1185">Reference proteome</keyword>
<comment type="caution">
    <text evidence="1">The sequence shown here is derived from an EMBL/GenBank/DDBJ whole genome shotgun (WGS) entry which is preliminary data.</text>
</comment>
<dbReference type="GeneID" id="64825307"/>
<evidence type="ECO:0000313" key="2">
    <source>
        <dbReference type="Proteomes" id="UP000268233"/>
    </source>
</evidence>
<name>A0A495QW98_9EURY</name>
<dbReference type="SUPFAM" id="SSF75169">
    <property type="entry name" value="DsrEFH-like"/>
    <property type="match status" value="1"/>
</dbReference>
<dbReference type="Gene3D" id="3.40.1260.10">
    <property type="entry name" value="DsrEFH-like"/>
    <property type="match status" value="1"/>
</dbReference>
<proteinExistence type="predicted"/>
<evidence type="ECO:0000313" key="1">
    <source>
        <dbReference type="EMBL" id="RKS78296.1"/>
    </source>
</evidence>